<reference evidence="2 3" key="1">
    <citation type="submission" date="2013-02" db="EMBL/GenBank/DDBJ databases">
        <title>The Genome Sequence of Acinetobacter sp. NIPH 809.</title>
        <authorList>
            <consortium name="The Broad Institute Genome Sequencing Platform"/>
            <consortium name="The Broad Institute Genome Sequencing Center for Infectious Disease"/>
            <person name="Cerqueira G."/>
            <person name="Feldgarden M."/>
            <person name="Courvalin P."/>
            <person name="Perichon B."/>
            <person name="Grillot-Courvalin C."/>
            <person name="Clermont D."/>
            <person name="Rocha E."/>
            <person name="Yoon E.-J."/>
            <person name="Nemec A."/>
            <person name="Walker B."/>
            <person name="Young S.K."/>
            <person name="Zeng Q."/>
            <person name="Gargeya S."/>
            <person name="Fitzgerald M."/>
            <person name="Haas B."/>
            <person name="Abouelleil A."/>
            <person name="Alvarado L."/>
            <person name="Arachchi H.M."/>
            <person name="Berlin A.M."/>
            <person name="Chapman S.B."/>
            <person name="Dewar J."/>
            <person name="Goldberg J."/>
            <person name="Griggs A."/>
            <person name="Gujja S."/>
            <person name="Hansen M."/>
            <person name="Howarth C."/>
            <person name="Imamovic A."/>
            <person name="Larimer J."/>
            <person name="McCowan C."/>
            <person name="Murphy C."/>
            <person name="Neiman D."/>
            <person name="Pearson M."/>
            <person name="Priest M."/>
            <person name="Roberts A."/>
            <person name="Saif S."/>
            <person name="Shea T."/>
            <person name="Sisk P."/>
            <person name="Sykes S."/>
            <person name="Wortman J."/>
            <person name="Nusbaum C."/>
            <person name="Birren B."/>
        </authorList>
    </citation>
    <scope>NUCLEOTIDE SEQUENCE [LARGE SCALE GENOMIC DNA]</scope>
    <source>
        <strain evidence="2 3">NIPH 809</strain>
    </source>
</reference>
<evidence type="ECO:0000313" key="2">
    <source>
        <dbReference type="EMBL" id="ENU25277.1"/>
    </source>
</evidence>
<name>A0ABN0JJE7_9GAMM</name>
<keyword evidence="3" id="KW-1185">Reference proteome</keyword>
<keyword evidence="1" id="KW-0732">Signal</keyword>
<evidence type="ECO:0008006" key="4">
    <source>
        <dbReference type="Google" id="ProtNLM"/>
    </source>
</evidence>
<feature type="signal peptide" evidence="1">
    <location>
        <begin position="1"/>
        <end position="20"/>
    </location>
</feature>
<sequence>MKAIKLIAIATLFSTSSIYAATLTTKVTSKLEWTEEGAYFSSSKGDISIYTVGITPKQFQSLNSLKKGDCVLITAKDSKLAKQQGTISIMEFQSAKKVACK</sequence>
<dbReference type="EMBL" id="APOI01000002">
    <property type="protein sequence ID" value="ENU25277.1"/>
    <property type="molecule type" value="Genomic_DNA"/>
</dbReference>
<comment type="caution">
    <text evidence="2">The sequence shown here is derived from an EMBL/GenBank/DDBJ whole genome shotgun (WGS) entry which is preliminary data.</text>
</comment>
<dbReference type="RefSeq" id="WP_004651974.1">
    <property type="nucleotide sequence ID" value="NZ_KB849177.1"/>
</dbReference>
<proteinExistence type="predicted"/>
<organism evidence="2 3">
    <name type="scientific">Acinetobacter proteolyticus</name>
    <dbReference type="NCBI Taxonomy" id="1776741"/>
    <lineage>
        <taxon>Bacteria</taxon>
        <taxon>Pseudomonadati</taxon>
        <taxon>Pseudomonadota</taxon>
        <taxon>Gammaproteobacteria</taxon>
        <taxon>Moraxellales</taxon>
        <taxon>Moraxellaceae</taxon>
        <taxon>Acinetobacter</taxon>
    </lineage>
</organism>
<dbReference type="Proteomes" id="UP000013034">
    <property type="component" value="Unassembled WGS sequence"/>
</dbReference>
<gene>
    <name evidence="2" type="ORF">F993_00051</name>
</gene>
<feature type="chain" id="PRO_5046883882" description="DUF5666 domain-containing protein" evidence="1">
    <location>
        <begin position="21"/>
        <end position="101"/>
    </location>
</feature>
<accession>A0ABN0JJE7</accession>
<evidence type="ECO:0000313" key="3">
    <source>
        <dbReference type="Proteomes" id="UP000013034"/>
    </source>
</evidence>
<protein>
    <recommendedName>
        <fullName evidence="4">DUF5666 domain-containing protein</fullName>
    </recommendedName>
</protein>
<evidence type="ECO:0000256" key="1">
    <source>
        <dbReference type="SAM" id="SignalP"/>
    </source>
</evidence>